<dbReference type="EMBL" id="LQQA01000005">
    <property type="protein sequence ID" value="ORX18315.1"/>
    <property type="molecule type" value="Genomic_DNA"/>
</dbReference>
<dbReference type="AlphaFoldDB" id="A0A1X2FIP4"/>
<comment type="caution">
    <text evidence="2">The sequence shown here is derived from an EMBL/GenBank/DDBJ whole genome shotgun (WGS) entry which is preliminary data.</text>
</comment>
<gene>
    <name evidence="2" type="ORF">AWC31_13415</name>
</gene>
<organism evidence="2 3">
    <name type="scientific">Mycolicibacterium wolinskyi</name>
    <dbReference type="NCBI Taxonomy" id="59750"/>
    <lineage>
        <taxon>Bacteria</taxon>
        <taxon>Bacillati</taxon>
        <taxon>Actinomycetota</taxon>
        <taxon>Actinomycetes</taxon>
        <taxon>Mycobacteriales</taxon>
        <taxon>Mycobacteriaceae</taxon>
        <taxon>Mycolicibacterium</taxon>
    </lineage>
</organism>
<proteinExistence type="predicted"/>
<dbReference type="Proteomes" id="UP000193964">
    <property type="component" value="Unassembled WGS sequence"/>
</dbReference>
<accession>A0A1X2FIP4</accession>
<evidence type="ECO:0000313" key="3">
    <source>
        <dbReference type="Proteomes" id="UP000193964"/>
    </source>
</evidence>
<evidence type="ECO:0000313" key="2">
    <source>
        <dbReference type="EMBL" id="ORX18315.1"/>
    </source>
</evidence>
<feature type="region of interest" description="Disordered" evidence="1">
    <location>
        <begin position="26"/>
        <end position="78"/>
    </location>
</feature>
<reference evidence="2 3" key="1">
    <citation type="submission" date="2016-01" db="EMBL/GenBank/DDBJ databases">
        <title>The new phylogeny of the genus Mycobacterium.</title>
        <authorList>
            <person name="Tarcisio F."/>
            <person name="Conor M."/>
            <person name="Antonella G."/>
            <person name="Elisabetta G."/>
            <person name="Giulia F.S."/>
            <person name="Sara T."/>
            <person name="Anna F."/>
            <person name="Clotilde B."/>
            <person name="Roberto B."/>
            <person name="Veronica D.S."/>
            <person name="Fabio R."/>
            <person name="Monica P."/>
            <person name="Olivier J."/>
            <person name="Enrico T."/>
            <person name="Nicola S."/>
        </authorList>
    </citation>
    <scope>NUCLEOTIDE SEQUENCE [LARGE SCALE GENOMIC DNA]</scope>
    <source>
        <strain evidence="2 3">ATCC 700010</strain>
    </source>
</reference>
<protein>
    <submittedName>
        <fullName evidence="2">Uncharacterized protein</fullName>
    </submittedName>
</protein>
<evidence type="ECO:0000256" key="1">
    <source>
        <dbReference type="SAM" id="MobiDB-lite"/>
    </source>
</evidence>
<name>A0A1X2FIP4_9MYCO</name>
<sequence length="78" mass="7538">MPSMAGISGLPGIEVNGEGELGTIKGVQTVVKTSDSSPGAHDADAAGVTPGSKDNAAAPATVAANPAPNSRRDVTPTV</sequence>
<feature type="compositionally biased region" description="Low complexity" evidence="1">
    <location>
        <begin position="55"/>
        <end position="69"/>
    </location>
</feature>